<feature type="transmembrane region" description="Helical" evidence="1">
    <location>
        <begin position="92"/>
        <end position="113"/>
    </location>
</feature>
<feature type="transmembrane region" description="Helical" evidence="1">
    <location>
        <begin position="373"/>
        <end position="392"/>
    </location>
</feature>
<sequence length="417" mass="48847">MNHLQNKSHFLNVSLFLSIFFYSLFGLLFSIYSVNFFRIPQTVALIGFIIVSIYFVKQYLQSSKKILFTVFIVCQLFIVVRINNINLESLRVILFDPLHFCSYLIPFVIFLPVRLSSLKEILRNLFLFSLIFILLHLYLIYQYPINNFTDIIVISSLAPVGIILLLARYTNKKIVFLSFLIVLTILIIGLVYGRRSVVVNASLFFLFFFNINVLGNDKIRFEFKALSVLFGILAIVYLINYFIGNVNANNFEIFNRLDEDSRSDVFEAFIKDFDFSDYLVGRGIDGAYYNPIKYWNFSNDDYREVNYRTNIESGFLYMIMKGGLIYLVTFLLILLRAMYMGFFKSKNSLLKGLAAYLLIYFFDMFVYGQPTFSIKYCLVWISISVCLSKKMLSMNEKKLLEFIKPTKHILTHKKNNF</sequence>
<dbReference type="Proteomes" id="UP001485226">
    <property type="component" value="Unassembled WGS sequence"/>
</dbReference>
<evidence type="ECO:0000313" key="3">
    <source>
        <dbReference type="Proteomes" id="UP001485226"/>
    </source>
</evidence>
<dbReference type="InterPro" id="IPR029468">
    <property type="entry name" value="O-ag_pol_Wzy"/>
</dbReference>
<feature type="transmembrane region" description="Helical" evidence="1">
    <location>
        <begin position="151"/>
        <end position="167"/>
    </location>
</feature>
<feature type="transmembrane region" description="Helical" evidence="1">
    <location>
        <begin position="125"/>
        <end position="145"/>
    </location>
</feature>
<evidence type="ECO:0000256" key="1">
    <source>
        <dbReference type="SAM" id="Phobius"/>
    </source>
</evidence>
<accession>A0ABU9IP90</accession>
<keyword evidence="1" id="KW-0812">Transmembrane</keyword>
<feature type="transmembrane region" description="Helical" evidence="1">
    <location>
        <begin position="12"/>
        <end position="32"/>
    </location>
</feature>
<dbReference type="RefSeq" id="WP_341692401.1">
    <property type="nucleotide sequence ID" value="NZ_JBBYHS010000010.1"/>
</dbReference>
<dbReference type="EMBL" id="JBBYHS010000010">
    <property type="protein sequence ID" value="MEL1254251.1"/>
    <property type="molecule type" value="Genomic_DNA"/>
</dbReference>
<feature type="transmembrane region" description="Helical" evidence="1">
    <location>
        <begin position="198"/>
        <end position="214"/>
    </location>
</feature>
<keyword evidence="3" id="KW-1185">Reference proteome</keyword>
<feature type="transmembrane region" description="Helical" evidence="1">
    <location>
        <begin position="226"/>
        <end position="243"/>
    </location>
</feature>
<reference evidence="2 3" key="1">
    <citation type="submission" date="2024-04" db="EMBL/GenBank/DDBJ databases">
        <title>Flavobacterium sp. DGU38 16S ribosomal RNA gene Genome sequencing and assembly.</title>
        <authorList>
            <person name="Park S."/>
        </authorList>
    </citation>
    <scope>NUCLEOTIDE SEQUENCE [LARGE SCALE GENOMIC DNA]</scope>
    <source>
        <strain evidence="2 3">DGU38</strain>
    </source>
</reference>
<evidence type="ECO:0000313" key="2">
    <source>
        <dbReference type="EMBL" id="MEL1254251.1"/>
    </source>
</evidence>
<feature type="transmembrane region" description="Helical" evidence="1">
    <location>
        <begin position="174"/>
        <end position="192"/>
    </location>
</feature>
<proteinExistence type="predicted"/>
<gene>
    <name evidence="2" type="primary">wzy</name>
    <name evidence="2" type="ORF">AAEO57_10720</name>
</gene>
<comment type="caution">
    <text evidence="2">The sequence shown here is derived from an EMBL/GenBank/DDBJ whole genome shotgun (WGS) entry which is preliminary data.</text>
</comment>
<dbReference type="Pfam" id="PF14296">
    <property type="entry name" value="O-ag_pol_Wzy"/>
    <property type="match status" value="1"/>
</dbReference>
<feature type="transmembrane region" description="Helical" evidence="1">
    <location>
        <begin position="68"/>
        <end position="86"/>
    </location>
</feature>
<organism evidence="2 3">
    <name type="scientific">Flavobacterium calami</name>
    <dbReference type="NCBI Taxonomy" id="3139144"/>
    <lineage>
        <taxon>Bacteria</taxon>
        <taxon>Pseudomonadati</taxon>
        <taxon>Bacteroidota</taxon>
        <taxon>Flavobacteriia</taxon>
        <taxon>Flavobacteriales</taxon>
        <taxon>Flavobacteriaceae</taxon>
        <taxon>Flavobacterium</taxon>
    </lineage>
</organism>
<name>A0ABU9IP90_9FLAO</name>
<feature type="transmembrane region" description="Helical" evidence="1">
    <location>
        <begin position="38"/>
        <end position="56"/>
    </location>
</feature>
<protein>
    <submittedName>
        <fullName evidence="2">O-antigen polysaccharide polymerase Wzy</fullName>
    </submittedName>
</protein>
<feature type="transmembrane region" description="Helical" evidence="1">
    <location>
        <begin position="315"/>
        <end position="337"/>
    </location>
</feature>
<keyword evidence="1" id="KW-0472">Membrane</keyword>
<keyword evidence="1" id="KW-1133">Transmembrane helix</keyword>